<dbReference type="EMBL" id="LR797078">
    <property type="protein sequence ID" value="CAB4185393.1"/>
    <property type="molecule type" value="Genomic_DNA"/>
</dbReference>
<evidence type="ECO:0000313" key="2">
    <source>
        <dbReference type="EMBL" id="CAB4185393.1"/>
    </source>
</evidence>
<protein>
    <submittedName>
        <fullName evidence="2">Uncharacterized protein</fullName>
    </submittedName>
</protein>
<accession>A0A6J5QLW9</accession>
<feature type="region of interest" description="Disordered" evidence="1">
    <location>
        <begin position="58"/>
        <end position="103"/>
    </location>
</feature>
<sequence>MAHDHRMNPVGDNHLTRIKRLIADRVSPEVGQYVGGRVDRTYADPNLKDNRALIGEYFKNRHEPSDTKANEANQGYPTGDENRGESNDDMGSYDGHSYTDGDY</sequence>
<gene>
    <name evidence="2" type="ORF">UFOVP1130_44</name>
</gene>
<organism evidence="2">
    <name type="scientific">uncultured Caudovirales phage</name>
    <dbReference type="NCBI Taxonomy" id="2100421"/>
    <lineage>
        <taxon>Viruses</taxon>
        <taxon>Duplodnaviria</taxon>
        <taxon>Heunggongvirae</taxon>
        <taxon>Uroviricota</taxon>
        <taxon>Caudoviricetes</taxon>
        <taxon>Peduoviridae</taxon>
        <taxon>Maltschvirus</taxon>
        <taxon>Maltschvirus maltsch</taxon>
    </lineage>
</organism>
<reference evidence="2" key="1">
    <citation type="submission" date="2020-05" db="EMBL/GenBank/DDBJ databases">
        <authorList>
            <person name="Chiriac C."/>
            <person name="Salcher M."/>
            <person name="Ghai R."/>
            <person name="Kavagutti S V."/>
        </authorList>
    </citation>
    <scope>NUCLEOTIDE SEQUENCE</scope>
</reference>
<evidence type="ECO:0000256" key="1">
    <source>
        <dbReference type="SAM" id="MobiDB-lite"/>
    </source>
</evidence>
<name>A0A6J5QLW9_9CAUD</name>
<proteinExistence type="predicted"/>
<feature type="compositionally biased region" description="Basic and acidic residues" evidence="1">
    <location>
        <begin position="58"/>
        <end position="69"/>
    </location>
</feature>